<organism evidence="1 2">
    <name type="scientific">Henosepilachna vigintioctopunctata</name>
    <dbReference type="NCBI Taxonomy" id="420089"/>
    <lineage>
        <taxon>Eukaryota</taxon>
        <taxon>Metazoa</taxon>
        <taxon>Ecdysozoa</taxon>
        <taxon>Arthropoda</taxon>
        <taxon>Hexapoda</taxon>
        <taxon>Insecta</taxon>
        <taxon>Pterygota</taxon>
        <taxon>Neoptera</taxon>
        <taxon>Endopterygota</taxon>
        <taxon>Coleoptera</taxon>
        <taxon>Polyphaga</taxon>
        <taxon>Cucujiformia</taxon>
        <taxon>Coccinelloidea</taxon>
        <taxon>Coccinellidae</taxon>
        <taxon>Epilachninae</taxon>
        <taxon>Epilachnini</taxon>
        <taxon>Henosepilachna</taxon>
    </lineage>
</organism>
<dbReference type="EMBL" id="JARQZJ010000134">
    <property type="protein sequence ID" value="KAK9892405.1"/>
    <property type="molecule type" value="Genomic_DNA"/>
</dbReference>
<protein>
    <submittedName>
        <fullName evidence="1">Uncharacterized protein</fullName>
    </submittedName>
</protein>
<keyword evidence="2" id="KW-1185">Reference proteome</keyword>
<dbReference type="AlphaFoldDB" id="A0AAW1VCG9"/>
<comment type="caution">
    <text evidence="1">The sequence shown here is derived from an EMBL/GenBank/DDBJ whole genome shotgun (WGS) entry which is preliminary data.</text>
</comment>
<evidence type="ECO:0000313" key="2">
    <source>
        <dbReference type="Proteomes" id="UP001431783"/>
    </source>
</evidence>
<accession>A0AAW1VCG9</accession>
<name>A0AAW1VCG9_9CUCU</name>
<dbReference type="Proteomes" id="UP001431783">
    <property type="component" value="Unassembled WGS sequence"/>
</dbReference>
<reference evidence="1 2" key="1">
    <citation type="submission" date="2023-03" db="EMBL/GenBank/DDBJ databases">
        <title>Genome insight into feeding habits of ladybird beetles.</title>
        <authorList>
            <person name="Li H.-S."/>
            <person name="Huang Y.-H."/>
            <person name="Pang H."/>
        </authorList>
    </citation>
    <scope>NUCLEOTIDE SEQUENCE [LARGE SCALE GENOMIC DNA]</scope>
    <source>
        <strain evidence="1">SYSU_2023b</strain>
        <tissue evidence="1">Whole body</tissue>
    </source>
</reference>
<evidence type="ECO:0000313" key="1">
    <source>
        <dbReference type="EMBL" id="KAK9892405.1"/>
    </source>
</evidence>
<sequence length="157" mass="18163">MPELWRKRTSENDHTEENCKNQTIFIHCKGNHATTDRKCPEYKIQKEISKLMALDVLSYFEASKTIKGDNSSCTYNPLKFPPLPATSKAGDLGIILDECYRRLTLRPEHQQQSYSRNFKRNKISVEVNKKRKNTIQDSGYDKKTHEQCLIGSYGSTD</sequence>
<proteinExistence type="predicted"/>
<gene>
    <name evidence="1" type="ORF">WA026_019855</name>
</gene>